<dbReference type="SUPFAM" id="SSF53474">
    <property type="entry name" value="alpha/beta-Hydrolases"/>
    <property type="match status" value="1"/>
</dbReference>
<dbReference type="Proteomes" id="UP000294513">
    <property type="component" value="Unassembled WGS sequence"/>
</dbReference>
<dbReference type="Pfam" id="PF12697">
    <property type="entry name" value="Abhydrolase_6"/>
    <property type="match status" value="1"/>
</dbReference>
<dbReference type="Gene3D" id="3.40.50.1820">
    <property type="entry name" value="alpha/beta hydrolase"/>
    <property type="match status" value="1"/>
</dbReference>
<dbReference type="PANTHER" id="PTHR43798">
    <property type="entry name" value="MONOACYLGLYCEROL LIPASE"/>
    <property type="match status" value="1"/>
</dbReference>
<dbReference type="GO" id="GO:0016787">
    <property type="term" value="F:hydrolase activity"/>
    <property type="evidence" value="ECO:0007669"/>
    <property type="project" value="UniProtKB-KW"/>
</dbReference>
<keyword evidence="2" id="KW-0378">Hydrolase</keyword>
<name>A0A4R5BW81_9ACTN</name>
<proteinExistence type="predicted"/>
<dbReference type="PRINTS" id="PR00111">
    <property type="entry name" value="ABHYDROLASE"/>
</dbReference>
<feature type="domain" description="AB hydrolase-1" evidence="1">
    <location>
        <begin position="32"/>
        <end position="262"/>
    </location>
</feature>
<evidence type="ECO:0000313" key="2">
    <source>
        <dbReference type="EMBL" id="TDD88542.1"/>
    </source>
</evidence>
<dbReference type="InterPro" id="IPR050266">
    <property type="entry name" value="AB_hydrolase_sf"/>
</dbReference>
<dbReference type="OrthoDB" id="27092at2"/>
<dbReference type="InterPro" id="IPR000073">
    <property type="entry name" value="AB_hydrolase_1"/>
</dbReference>
<keyword evidence="3" id="KW-1185">Reference proteome</keyword>
<protein>
    <submittedName>
        <fullName evidence="2">Alpha/beta hydrolase</fullName>
    </submittedName>
</protein>
<dbReference type="InterPro" id="IPR029058">
    <property type="entry name" value="AB_hydrolase_fold"/>
</dbReference>
<accession>A0A4R5BW81</accession>
<dbReference type="EMBL" id="SMKU01000064">
    <property type="protein sequence ID" value="TDD88542.1"/>
    <property type="molecule type" value="Genomic_DNA"/>
</dbReference>
<comment type="caution">
    <text evidence="2">The sequence shown here is derived from an EMBL/GenBank/DDBJ whole genome shotgun (WGS) entry which is preliminary data.</text>
</comment>
<evidence type="ECO:0000313" key="3">
    <source>
        <dbReference type="Proteomes" id="UP000294513"/>
    </source>
</evidence>
<reference evidence="2 3" key="1">
    <citation type="submission" date="2019-03" db="EMBL/GenBank/DDBJ databases">
        <title>Draft genome sequences of novel Actinobacteria.</title>
        <authorList>
            <person name="Sahin N."/>
            <person name="Ay H."/>
            <person name="Saygin H."/>
        </authorList>
    </citation>
    <scope>NUCLEOTIDE SEQUENCE [LARGE SCALE GENOMIC DNA]</scope>
    <source>
        <strain evidence="2 3">H3C3</strain>
    </source>
</reference>
<organism evidence="2 3">
    <name type="scientific">Actinomadura rubrisoli</name>
    <dbReference type="NCBI Taxonomy" id="2530368"/>
    <lineage>
        <taxon>Bacteria</taxon>
        <taxon>Bacillati</taxon>
        <taxon>Actinomycetota</taxon>
        <taxon>Actinomycetes</taxon>
        <taxon>Streptosporangiales</taxon>
        <taxon>Thermomonosporaceae</taxon>
        <taxon>Actinomadura</taxon>
    </lineage>
</organism>
<sequence length="276" mass="29163">MPAPAPVSGTAHYFPLWGRTAFAESYGEGEPVLCVHSAGQSGAQWRTVVGGLAARGYRAVVVDLPGHGRSEMLDAGPVTDLGVYAQWCVEVIDHFGLADPYVVGCSIGGKIALDIGTRVPERLAGIVALAADARNDGQNEAGLNRALQDTVSPSRSDRTYYGTLAACGAAVPGGRAEIIARMHRREDPQVSTSDLIGWARHDLRDRLARITCPCRVVVGADDFWMDPDSAERTAAAIPGGGFTVLEGIGHYPMEELDDFAAALDGWLRPGSPPALT</sequence>
<dbReference type="AlphaFoldDB" id="A0A4R5BW81"/>
<gene>
    <name evidence="2" type="ORF">E1298_15020</name>
</gene>
<evidence type="ECO:0000259" key="1">
    <source>
        <dbReference type="Pfam" id="PF12697"/>
    </source>
</evidence>